<dbReference type="SUPFAM" id="SSF53041">
    <property type="entry name" value="Resolvase-like"/>
    <property type="match status" value="1"/>
</dbReference>
<dbReference type="InterPro" id="IPR036162">
    <property type="entry name" value="Resolvase-like_N_sf"/>
</dbReference>
<dbReference type="Proteomes" id="UP000234382">
    <property type="component" value="Unassembled WGS sequence"/>
</dbReference>
<reference evidence="5" key="1">
    <citation type="submission" date="2017-03" db="EMBL/GenBank/DDBJ databases">
        <authorList>
            <person name="Monnet C."/>
        </authorList>
    </citation>
    <scope>NUCLEOTIDE SEQUENCE [LARGE SCALE GENOMIC DNA]</scope>
    <source>
        <strain evidence="5">ATCC 49514</strain>
    </source>
</reference>
<sequence length="223" mass="24891">METIKIGYARVSTDKKESGKEQTIEQQIEALTKCGVEHDNIFIDRGVSGSINLVKGEGWLALQDFIAQQPEKDNLELVVVDASRISRDFLGLQNGLDALNKQGIGFTTTDGRYSRFIATDTMQLFQIAAEALGASLYRERVRSATKAKLKYLKEVEGVQLGRPRKLTDTDFMRIRDMRSKKWGYGRIAKELSKNRFSKAGKPETVSKSLIVKAVKAIENGGTQ</sequence>
<dbReference type="Gene3D" id="3.40.50.1390">
    <property type="entry name" value="Resolvase, N-terminal catalytic domain"/>
    <property type="match status" value="1"/>
</dbReference>
<evidence type="ECO:0000313" key="5">
    <source>
        <dbReference type="Proteomes" id="UP000234382"/>
    </source>
</evidence>
<dbReference type="InterPro" id="IPR006119">
    <property type="entry name" value="Resolv_N"/>
</dbReference>
<proteinExistence type="predicted"/>
<dbReference type="GO" id="GO:0000150">
    <property type="term" value="F:DNA strand exchange activity"/>
    <property type="evidence" value="ECO:0007669"/>
    <property type="project" value="InterPro"/>
</dbReference>
<protein>
    <submittedName>
        <fullName evidence="4">Site-specific DNA recombinase</fullName>
    </submittedName>
</protein>
<feature type="domain" description="Resolvase/invertase-type recombinase catalytic" evidence="3">
    <location>
        <begin position="4"/>
        <end position="156"/>
    </location>
</feature>
<dbReference type="PANTHER" id="PTHR30461">
    <property type="entry name" value="DNA-INVERTASE FROM LAMBDOID PROPHAGE"/>
    <property type="match status" value="1"/>
</dbReference>
<evidence type="ECO:0000256" key="1">
    <source>
        <dbReference type="ARBA" id="ARBA00023125"/>
    </source>
</evidence>
<dbReference type="EMBL" id="FXYX01000017">
    <property type="protein sequence ID" value="SMX90749.1"/>
    <property type="molecule type" value="Genomic_DNA"/>
</dbReference>
<dbReference type="PANTHER" id="PTHR30461:SF2">
    <property type="entry name" value="SERINE RECOMBINASE PINE-RELATED"/>
    <property type="match status" value="1"/>
</dbReference>
<dbReference type="GO" id="GO:0003677">
    <property type="term" value="F:DNA binding"/>
    <property type="evidence" value="ECO:0007669"/>
    <property type="project" value="UniProtKB-KW"/>
</dbReference>
<name>A0A2H1JTF3_9MICO</name>
<keyword evidence="1" id="KW-0238">DNA-binding</keyword>
<keyword evidence="5" id="KW-1185">Reference proteome</keyword>
<dbReference type="AlphaFoldDB" id="A0A2H1JTF3"/>
<dbReference type="SMART" id="SM00857">
    <property type="entry name" value="Resolvase"/>
    <property type="match status" value="1"/>
</dbReference>
<gene>
    <name evidence="4" type="ORF">BI49514_02334</name>
</gene>
<evidence type="ECO:0000259" key="3">
    <source>
        <dbReference type="PROSITE" id="PS51736"/>
    </source>
</evidence>
<dbReference type="InterPro" id="IPR050639">
    <property type="entry name" value="SSR_resolvase"/>
</dbReference>
<keyword evidence="2" id="KW-0233">DNA recombination</keyword>
<dbReference type="CDD" id="cd00338">
    <property type="entry name" value="Ser_Recombinase"/>
    <property type="match status" value="1"/>
</dbReference>
<dbReference type="PROSITE" id="PS51736">
    <property type="entry name" value="RECOMBINASES_3"/>
    <property type="match status" value="1"/>
</dbReference>
<accession>A0A2H1JTF3</accession>
<evidence type="ECO:0000313" key="4">
    <source>
        <dbReference type="EMBL" id="SMX90749.1"/>
    </source>
</evidence>
<organism evidence="4 5">
    <name type="scientific">Brevibacterium iodinum ATCC 49514</name>
    <dbReference type="NCBI Taxonomy" id="1255616"/>
    <lineage>
        <taxon>Bacteria</taxon>
        <taxon>Bacillati</taxon>
        <taxon>Actinomycetota</taxon>
        <taxon>Actinomycetes</taxon>
        <taxon>Micrococcales</taxon>
        <taxon>Brevibacteriaceae</taxon>
        <taxon>Brevibacterium</taxon>
    </lineage>
</organism>
<dbReference type="RefSeq" id="WP_101546704.1">
    <property type="nucleotide sequence ID" value="NZ_FXYX01000017.1"/>
</dbReference>
<dbReference type="Pfam" id="PF00239">
    <property type="entry name" value="Resolvase"/>
    <property type="match status" value="1"/>
</dbReference>
<evidence type="ECO:0000256" key="2">
    <source>
        <dbReference type="ARBA" id="ARBA00023172"/>
    </source>
</evidence>